<dbReference type="GO" id="GO:0005737">
    <property type="term" value="C:cytoplasm"/>
    <property type="evidence" value="ECO:0007669"/>
    <property type="project" value="TreeGrafter"/>
</dbReference>
<keyword evidence="3" id="KW-1185">Reference proteome</keyword>
<dbReference type="SUPFAM" id="SSF51735">
    <property type="entry name" value="NAD(P)-binding Rossmann-fold domains"/>
    <property type="match status" value="1"/>
</dbReference>
<dbReference type="STRING" id="574650.SAMN04487966_101198"/>
<dbReference type="OrthoDB" id="9772485at2"/>
<sequence length="341" mass="35957">MSAPKPARPGQFTSTVPGRPDWRPRRWAVIGGSGFVGSAIVSRLMERSFEVKAVPAPRLVLPPNEDDGLAAAKVAAGSNEISRLAAELAGFDVVVNAAGLAEPDGSESSSIFGANGLLPAVVVYAATMAGATRVIHISSAAVQGEKHILDATPYVDPFSPYSRSKALGERAFLAVEPRNLFGEVDKIVVRATSVQGKGRKTTTTLQRVARSPFSSVASPGDRPTIVSSVTGLAEFVISVGVKTSAQPAIQLQPWEGLTTREVLKLAGGREPRVLPAELCRYAVRCGKFAGRFSPKAAGLARRIEVMWFGQMQEGQDSPPVDQTWVVQALAYNSAGSDVAHG</sequence>
<proteinExistence type="predicted"/>
<evidence type="ECO:0000313" key="3">
    <source>
        <dbReference type="Proteomes" id="UP000198881"/>
    </source>
</evidence>
<dbReference type="InterPro" id="IPR036291">
    <property type="entry name" value="NAD(P)-bd_dom_sf"/>
</dbReference>
<evidence type="ECO:0000313" key="2">
    <source>
        <dbReference type="EMBL" id="SFV20181.1"/>
    </source>
</evidence>
<organism evidence="2 3">
    <name type="scientific">Micrococcus terreus</name>
    <dbReference type="NCBI Taxonomy" id="574650"/>
    <lineage>
        <taxon>Bacteria</taxon>
        <taxon>Bacillati</taxon>
        <taxon>Actinomycetota</taxon>
        <taxon>Actinomycetes</taxon>
        <taxon>Micrococcales</taxon>
        <taxon>Micrococcaceae</taxon>
        <taxon>Micrococcus</taxon>
    </lineage>
</organism>
<dbReference type="Proteomes" id="UP000198881">
    <property type="component" value="Unassembled WGS sequence"/>
</dbReference>
<protein>
    <submittedName>
        <fullName evidence="2">NAD dependent epimerase/dehydratase family protein</fullName>
    </submittedName>
</protein>
<feature type="domain" description="NAD-dependent epimerase/dehydratase" evidence="1">
    <location>
        <begin position="28"/>
        <end position="209"/>
    </location>
</feature>
<dbReference type="PANTHER" id="PTHR48079:SF6">
    <property type="entry name" value="NAD(P)-BINDING DOMAIN-CONTAINING PROTEIN-RELATED"/>
    <property type="match status" value="1"/>
</dbReference>
<dbReference type="RefSeq" id="WP_091692969.1">
    <property type="nucleotide sequence ID" value="NZ_FPCG01000001.1"/>
</dbReference>
<dbReference type="PANTHER" id="PTHR48079">
    <property type="entry name" value="PROTEIN YEEZ"/>
    <property type="match status" value="1"/>
</dbReference>
<gene>
    <name evidence="2" type="ORF">SAMN04487966_101198</name>
</gene>
<evidence type="ECO:0000259" key="1">
    <source>
        <dbReference type="Pfam" id="PF01370"/>
    </source>
</evidence>
<accession>A0A1I7ME28</accession>
<dbReference type="EMBL" id="FPCG01000001">
    <property type="protein sequence ID" value="SFV20181.1"/>
    <property type="molecule type" value="Genomic_DNA"/>
</dbReference>
<dbReference type="GO" id="GO:0004029">
    <property type="term" value="F:aldehyde dehydrogenase (NAD+) activity"/>
    <property type="evidence" value="ECO:0007669"/>
    <property type="project" value="TreeGrafter"/>
</dbReference>
<dbReference type="AlphaFoldDB" id="A0A1I7ME28"/>
<dbReference type="Pfam" id="PF01370">
    <property type="entry name" value="Epimerase"/>
    <property type="match status" value="1"/>
</dbReference>
<dbReference type="Gene3D" id="3.40.50.720">
    <property type="entry name" value="NAD(P)-binding Rossmann-like Domain"/>
    <property type="match status" value="1"/>
</dbReference>
<dbReference type="InterPro" id="IPR051783">
    <property type="entry name" value="NAD(P)-dependent_oxidoreduct"/>
</dbReference>
<reference evidence="2 3" key="1">
    <citation type="submission" date="2016-10" db="EMBL/GenBank/DDBJ databases">
        <authorList>
            <person name="de Groot N.N."/>
        </authorList>
    </citation>
    <scope>NUCLEOTIDE SEQUENCE [LARGE SCALE GENOMIC DNA]</scope>
    <source>
        <strain evidence="2 3">CGMCC 1.7054</strain>
    </source>
</reference>
<name>A0A1I7ME28_9MICC</name>
<dbReference type="InterPro" id="IPR001509">
    <property type="entry name" value="Epimerase_deHydtase"/>
</dbReference>